<feature type="repeat" description="WD" evidence="3">
    <location>
        <begin position="107"/>
        <end position="139"/>
    </location>
</feature>
<dbReference type="PANTHER" id="PTHR22674:SF6">
    <property type="entry name" value="NTPASE KAP FAMILY P-LOOP DOMAIN-CONTAINING PROTEIN 1"/>
    <property type="match status" value="1"/>
</dbReference>
<feature type="domain" description="KAP NTPase" evidence="6">
    <location>
        <begin position="260"/>
        <end position="346"/>
    </location>
</feature>
<evidence type="ECO:0000256" key="1">
    <source>
        <dbReference type="ARBA" id="ARBA00022574"/>
    </source>
</evidence>
<dbReference type="Pfam" id="PF00400">
    <property type="entry name" value="WD40"/>
    <property type="match status" value="5"/>
</dbReference>
<feature type="domain" description="KAP NTPase" evidence="6">
    <location>
        <begin position="632"/>
        <end position="687"/>
    </location>
</feature>
<keyword evidence="1 3" id="KW-0853">WD repeat</keyword>
<sequence length="1009" mass="110085">MGTPNSLLRGAPLGAPLTGHTGPVRWGAWGGVTDDLILATGGDDGTVRLWDPVAGTSRGELTGHTRPVRWGAWGGVTDDLILATGGDDGTVRLWNPDLGPDRGRRSLTGHTGPVRWGAWSTMGHPVLTTGGDDGTVREWTPMAGSSLSPPIDAHTSPVRWGAWAKVGDLPVLATGGEDGTLRLWHPEFGRRLGEPLSSRTGPARWGAWGRVRNLPVLATGGDDGTVQLWEAVEDLQVTRLPSYQSDVTAAADALDRIGDATAVAQLINSRTAKPPLAVGLFGDWGEGKSHFLRLLQDQVEATTRPANHLWHSAVRQVRFNAWHYAETDLWASVVAELFAQLAVPVDGERGAEQRRQSRLTAELVEERGLRERLEAARTRHRELLVAMGKPAGLWNTLPEDQQRELRLLAGDRPEEVYRQAALQVAALRESGRASWRLVRGVPLHTAFRFLALLVALGAVAVGLAWWLPSLWRLVATIPGVVSIWAAVQLIGRFTKAAKAQASRAWAKAQQFGERQRLRLETATEVAAAEAAALEQQLQNLTAAGQLAGLVAERAEGLDYRSQLGIMSQIREDFERMAALLADAAREPMPGEPAQNGHLDAEHTDAGRQEHHVAGSGTSLRADEAGDELPRIDRIVLYVDDLDRCPPRRVVEMLEAIHLLLALELFVVVVAVDPRWLLRAIESHYREVLQRHATPAEVGEETGVVDPNSDELWHSTPAQYLEKIFQVVLTLPPLDPDGYRHLLRTLIGARPDHPTTPSPATSTAPDTEPSSPEPTAAQRKEASGGGVSELWQQGLYGAELPEARVVERIDPLTLEPDELELLDLLGPPLLIATPRGVKRLANSYGLLTQLRGSRRQSDLAEISTTLRNDPLTEPVSYFPYRAGMVLLAALVAYPSLGPALFLHLHHTAARQSDATWQQYVDTLTPRQENGRWRNAADPHMTPVEAQRWQALLQALDHVTTKAAEAQLDLPEPLTAWAEWIVPVGRLSFPTGRIVSGLERSAPLPPDQPPA</sequence>
<dbReference type="AlphaFoldDB" id="A0A7J5D440"/>
<keyword evidence="8" id="KW-1185">Reference proteome</keyword>
<feature type="repeat" description="WD" evidence="3">
    <location>
        <begin position="151"/>
        <end position="184"/>
    </location>
</feature>
<dbReference type="EMBL" id="WBKG01000073">
    <property type="protein sequence ID" value="KAB1976841.1"/>
    <property type="molecule type" value="Genomic_DNA"/>
</dbReference>
<evidence type="ECO:0000313" key="7">
    <source>
        <dbReference type="EMBL" id="KAB1976841.1"/>
    </source>
</evidence>
<dbReference type="PANTHER" id="PTHR22674">
    <property type="entry name" value="NTPASE, KAP FAMILY P-LOOP DOMAIN-CONTAINING 1"/>
    <property type="match status" value="1"/>
</dbReference>
<keyword evidence="2" id="KW-0677">Repeat</keyword>
<dbReference type="InterPro" id="IPR001680">
    <property type="entry name" value="WD40_rpt"/>
</dbReference>
<feature type="compositionally biased region" description="Basic and acidic residues" evidence="4">
    <location>
        <begin position="598"/>
        <end position="612"/>
    </location>
</feature>
<evidence type="ECO:0000259" key="6">
    <source>
        <dbReference type="Pfam" id="PF07693"/>
    </source>
</evidence>
<dbReference type="PROSITE" id="PS50294">
    <property type="entry name" value="WD_REPEATS_REGION"/>
    <property type="match status" value="1"/>
</dbReference>
<evidence type="ECO:0000256" key="5">
    <source>
        <dbReference type="SAM" id="Phobius"/>
    </source>
</evidence>
<comment type="caution">
    <text evidence="7">The sequence shown here is derived from an EMBL/GenBank/DDBJ whole genome shotgun (WGS) entry which is preliminary data.</text>
</comment>
<evidence type="ECO:0000256" key="2">
    <source>
        <dbReference type="ARBA" id="ARBA00022737"/>
    </source>
</evidence>
<dbReference type="RefSeq" id="WP_151474915.1">
    <property type="nucleotide sequence ID" value="NZ_WBKG01000073.1"/>
</dbReference>
<protein>
    <recommendedName>
        <fullName evidence="6">KAP NTPase domain-containing protein</fullName>
    </recommendedName>
</protein>
<keyword evidence="5" id="KW-0812">Transmembrane</keyword>
<feature type="transmembrane region" description="Helical" evidence="5">
    <location>
        <begin position="446"/>
        <end position="467"/>
    </location>
</feature>
<evidence type="ECO:0000256" key="3">
    <source>
        <dbReference type="PROSITE-ProRule" id="PRU00221"/>
    </source>
</evidence>
<keyword evidence="5" id="KW-1133">Transmembrane helix</keyword>
<evidence type="ECO:0000256" key="4">
    <source>
        <dbReference type="SAM" id="MobiDB-lite"/>
    </source>
</evidence>
<feature type="compositionally biased region" description="Low complexity" evidence="4">
    <location>
        <begin position="757"/>
        <end position="774"/>
    </location>
</feature>
<accession>A0A7J5D440</accession>
<dbReference type="InterPro" id="IPR015943">
    <property type="entry name" value="WD40/YVTN_repeat-like_dom_sf"/>
</dbReference>
<dbReference type="InterPro" id="IPR011646">
    <property type="entry name" value="KAP_P-loop"/>
</dbReference>
<feature type="repeat" description="WD" evidence="3">
    <location>
        <begin position="61"/>
        <end position="95"/>
    </location>
</feature>
<dbReference type="PROSITE" id="PS50082">
    <property type="entry name" value="WD_REPEATS_2"/>
    <property type="match status" value="5"/>
</dbReference>
<dbReference type="InterPro" id="IPR020472">
    <property type="entry name" value="WD40_PAC1"/>
</dbReference>
<keyword evidence="5" id="KW-0472">Membrane</keyword>
<dbReference type="Pfam" id="PF07693">
    <property type="entry name" value="KAP_NTPase"/>
    <property type="match status" value="2"/>
</dbReference>
<dbReference type="CDD" id="cd00200">
    <property type="entry name" value="WD40"/>
    <property type="match status" value="1"/>
</dbReference>
<dbReference type="SMART" id="SM00320">
    <property type="entry name" value="WD40"/>
    <property type="match status" value="5"/>
</dbReference>
<gene>
    <name evidence="7" type="ORF">F8144_43375</name>
</gene>
<dbReference type="PRINTS" id="PR00320">
    <property type="entry name" value="GPROTEINBRPT"/>
</dbReference>
<name>A0A7J5D440_9ACTN</name>
<organism evidence="7 8">
    <name type="scientific">Streptomyces triticiradicis</name>
    <dbReference type="NCBI Taxonomy" id="2651189"/>
    <lineage>
        <taxon>Bacteria</taxon>
        <taxon>Bacillati</taxon>
        <taxon>Actinomycetota</taxon>
        <taxon>Actinomycetes</taxon>
        <taxon>Kitasatosporales</taxon>
        <taxon>Streptomycetaceae</taxon>
        <taxon>Streptomyces</taxon>
    </lineage>
</organism>
<feature type="repeat" description="WD" evidence="3">
    <location>
        <begin position="217"/>
        <end position="230"/>
    </location>
</feature>
<feature type="repeat" description="WD" evidence="3">
    <location>
        <begin position="17"/>
        <end position="51"/>
    </location>
</feature>
<reference evidence="7 8" key="1">
    <citation type="submission" date="2019-09" db="EMBL/GenBank/DDBJ databases">
        <title>Isolation and identification of active actinomycetes.</title>
        <authorList>
            <person name="Yu Z."/>
            <person name="Han C."/>
            <person name="Yu B."/>
        </authorList>
    </citation>
    <scope>NUCLEOTIDE SEQUENCE [LARGE SCALE GENOMIC DNA]</scope>
    <source>
        <strain evidence="7 8">NEAU-H2</strain>
    </source>
</reference>
<evidence type="ECO:0000313" key="8">
    <source>
        <dbReference type="Proteomes" id="UP000442990"/>
    </source>
</evidence>
<dbReference type="Proteomes" id="UP000442990">
    <property type="component" value="Unassembled WGS sequence"/>
</dbReference>
<dbReference type="Gene3D" id="2.130.10.10">
    <property type="entry name" value="YVTN repeat-like/Quinoprotein amine dehydrogenase"/>
    <property type="match status" value="2"/>
</dbReference>
<feature type="region of interest" description="Disordered" evidence="4">
    <location>
        <begin position="748"/>
        <end position="785"/>
    </location>
</feature>
<feature type="region of interest" description="Disordered" evidence="4">
    <location>
        <begin position="587"/>
        <end position="615"/>
    </location>
</feature>
<proteinExistence type="predicted"/>
<dbReference type="InterPro" id="IPR036322">
    <property type="entry name" value="WD40_repeat_dom_sf"/>
</dbReference>
<dbReference type="SUPFAM" id="SSF50978">
    <property type="entry name" value="WD40 repeat-like"/>
    <property type="match status" value="1"/>
</dbReference>
<feature type="transmembrane region" description="Helical" evidence="5">
    <location>
        <begin position="473"/>
        <end position="493"/>
    </location>
</feature>
<dbReference type="InterPro" id="IPR052754">
    <property type="entry name" value="NTPase_KAP_P-loop"/>
</dbReference>